<proteinExistence type="predicted"/>
<protein>
    <recommendedName>
        <fullName evidence="3">DAC domain-containing protein</fullName>
    </recommendedName>
</protein>
<name>A0A1Q2M4I8_9GAMM</name>
<dbReference type="Proteomes" id="UP000188219">
    <property type="component" value="Chromosome"/>
</dbReference>
<dbReference type="AlphaFoldDB" id="A0A1Q2M4I8"/>
<organism evidence="1 2">
    <name type="scientific">Microbulbifer agarilyticus</name>
    <dbReference type="NCBI Taxonomy" id="260552"/>
    <lineage>
        <taxon>Bacteria</taxon>
        <taxon>Pseudomonadati</taxon>
        <taxon>Pseudomonadota</taxon>
        <taxon>Gammaproteobacteria</taxon>
        <taxon>Cellvibrionales</taxon>
        <taxon>Microbulbiferaceae</taxon>
        <taxon>Microbulbifer</taxon>
    </lineage>
</organism>
<accession>A0A1Q2M4I8</accession>
<reference evidence="1" key="1">
    <citation type="submission" date="2017-02" db="EMBL/GenBank/DDBJ databases">
        <title>Genome of Microbulbifer agarilyticus GP101.</title>
        <authorList>
            <person name="Jung J."/>
            <person name="Bae S.S."/>
            <person name="Baek K."/>
        </authorList>
    </citation>
    <scope>NUCLEOTIDE SEQUENCE [LARGE SCALE GENOMIC DNA]</scope>
    <source>
        <strain evidence="1">GP101</strain>
    </source>
</reference>
<dbReference type="EMBL" id="CP019650">
    <property type="protein sequence ID" value="AQQ67570.1"/>
    <property type="molecule type" value="Genomic_DNA"/>
</dbReference>
<dbReference type="OrthoDB" id="1348882at2"/>
<sequence length="174" mass="18942">MKMLLFAGWDGFRSASGVHYTGTRYTTGLIVTKNEFRHLLYEVWLKSRGDFSGLGVVVCDVAADLPIVNLRGITPDTTGALVDVLARISREKNIYHDGFHILSTGGKLTHAAQYFSPPIVRDAFFDKSRIVGGRFVAALYGSAITGVAMTGIVSSGHGLSIFKNGQEVHYEVCQ</sequence>
<dbReference type="RefSeq" id="WP_077403147.1">
    <property type="nucleotide sequence ID" value="NZ_CP019650.1"/>
</dbReference>
<gene>
    <name evidence="1" type="ORF">Mag101_07875</name>
</gene>
<evidence type="ECO:0000313" key="1">
    <source>
        <dbReference type="EMBL" id="AQQ67570.1"/>
    </source>
</evidence>
<evidence type="ECO:0000313" key="2">
    <source>
        <dbReference type="Proteomes" id="UP000188219"/>
    </source>
</evidence>
<dbReference type="STRING" id="260552.Mag101_07875"/>
<evidence type="ECO:0008006" key="3">
    <source>
        <dbReference type="Google" id="ProtNLM"/>
    </source>
</evidence>
<keyword evidence="2" id="KW-1185">Reference proteome</keyword>
<dbReference type="KEGG" id="maga:Mag101_07875"/>